<organism evidence="1 2">
    <name type="scientific">Mesorhizobium escarrei</name>
    <dbReference type="NCBI Taxonomy" id="666018"/>
    <lineage>
        <taxon>Bacteria</taxon>
        <taxon>Pseudomonadati</taxon>
        <taxon>Pseudomonadota</taxon>
        <taxon>Alphaproteobacteria</taxon>
        <taxon>Hyphomicrobiales</taxon>
        <taxon>Phyllobacteriaceae</taxon>
        <taxon>Mesorhizobium</taxon>
    </lineage>
</organism>
<evidence type="ECO:0000313" key="2">
    <source>
        <dbReference type="Proteomes" id="UP001153050"/>
    </source>
</evidence>
<dbReference type="Proteomes" id="UP001153050">
    <property type="component" value="Unassembled WGS sequence"/>
</dbReference>
<sequence>MPWIVEFVDDFKTEFSKLDDEVKVEIRALTNVLKQLGPSYGRPRVDTLNDTKHANMKELRFDAADGVWRVRSLSTLRGKRFFSSPETSLASAKNASTRS</sequence>
<comment type="caution">
    <text evidence="1">The sequence shown here is derived from an EMBL/GenBank/DDBJ whole genome shotgun (WGS) entry which is preliminary data.</text>
</comment>
<reference evidence="1 2" key="1">
    <citation type="submission" date="2022-03" db="EMBL/GenBank/DDBJ databases">
        <authorList>
            <person name="Brunel B."/>
        </authorList>
    </citation>
    <scope>NUCLEOTIDE SEQUENCE [LARGE SCALE GENOMIC DNA]</scope>
    <source>
        <strain evidence="1">STM5069sample</strain>
    </source>
</reference>
<dbReference type="EMBL" id="CAKXZT010000145">
    <property type="protein sequence ID" value="CAH2405710.1"/>
    <property type="molecule type" value="Genomic_DNA"/>
</dbReference>
<dbReference type="RefSeq" id="WP_367186002.1">
    <property type="nucleotide sequence ID" value="NZ_CAKXZT010000145.1"/>
</dbReference>
<name>A0ABM9E968_9HYPH</name>
<proteinExistence type="predicted"/>
<protein>
    <recommendedName>
        <fullName evidence="3">Addiction module toxin RelE</fullName>
    </recommendedName>
</protein>
<gene>
    <name evidence="1" type="ORF">MES5069_490013</name>
</gene>
<keyword evidence="2" id="KW-1185">Reference proteome</keyword>
<accession>A0ABM9E968</accession>
<dbReference type="Pfam" id="PF05973">
    <property type="entry name" value="Gp49"/>
    <property type="match status" value="1"/>
</dbReference>
<evidence type="ECO:0000313" key="1">
    <source>
        <dbReference type="EMBL" id="CAH2405710.1"/>
    </source>
</evidence>
<dbReference type="InterPro" id="IPR009241">
    <property type="entry name" value="HigB-like"/>
</dbReference>
<evidence type="ECO:0008006" key="3">
    <source>
        <dbReference type="Google" id="ProtNLM"/>
    </source>
</evidence>